<evidence type="ECO:0000313" key="1">
    <source>
        <dbReference type="EMBL" id="KAF7803770.1"/>
    </source>
</evidence>
<proteinExistence type="predicted"/>
<evidence type="ECO:0000313" key="2">
    <source>
        <dbReference type="Proteomes" id="UP000634136"/>
    </source>
</evidence>
<keyword evidence="2" id="KW-1185">Reference proteome</keyword>
<accession>A0A834SG17</accession>
<organism evidence="1 2">
    <name type="scientific">Senna tora</name>
    <dbReference type="NCBI Taxonomy" id="362788"/>
    <lineage>
        <taxon>Eukaryota</taxon>
        <taxon>Viridiplantae</taxon>
        <taxon>Streptophyta</taxon>
        <taxon>Embryophyta</taxon>
        <taxon>Tracheophyta</taxon>
        <taxon>Spermatophyta</taxon>
        <taxon>Magnoliopsida</taxon>
        <taxon>eudicotyledons</taxon>
        <taxon>Gunneridae</taxon>
        <taxon>Pentapetalae</taxon>
        <taxon>rosids</taxon>
        <taxon>fabids</taxon>
        <taxon>Fabales</taxon>
        <taxon>Fabaceae</taxon>
        <taxon>Caesalpinioideae</taxon>
        <taxon>Cassia clade</taxon>
        <taxon>Senna</taxon>
    </lineage>
</organism>
<dbReference type="Proteomes" id="UP000634136">
    <property type="component" value="Unassembled WGS sequence"/>
</dbReference>
<comment type="caution">
    <text evidence="1">The sequence shown here is derived from an EMBL/GenBank/DDBJ whole genome shotgun (WGS) entry which is preliminary data.</text>
</comment>
<dbReference type="AlphaFoldDB" id="A0A834SG17"/>
<gene>
    <name evidence="1" type="ORF">G2W53_042881</name>
</gene>
<dbReference type="EMBL" id="JAAIUW010000013">
    <property type="protein sequence ID" value="KAF7803770.1"/>
    <property type="molecule type" value="Genomic_DNA"/>
</dbReference>
<protein>
    <submittedName>
        <fullName evidence="1">Uncharacterized protein</fullName>
    </submittedName>
</protein>
<sequence>MGAATEATAMAVEELNMGWYTA</sequence>
<name>A0A834SG17_9FABA</name>
<reference evidence="1" key="1">
    <citation type="submission" date="2020-09" db="EMBL/GenBank/DDBJ databases">
        <title>Genome-Enabled Discovery of Anthraquinone Biosynthesis in Senna tora.</title>
        <authorList>
            <person name="Kang S.-H."/>
            <person name="Pandey R.P."/>
            <person name="Lee C.-M."/>
            <person name="Sim J.-S."/>
            <person name="Jeong J.-T."/>
            <person name="Choi B.-S."/>
            <person name="Jung M."/>
            <person name="Ginzburg D."/>
            <person name="Zhao K."/>
            <person name="Won S.Y."/>
            <person name="Oh T.-J."/>
            <person name="Yu Y."/>
            <person name="Kim N.-H."/>
            <person name="Lee O.R."/>
            <person name="Lee T.-H."/>
            <person name="Bashyal P."/>
            <person name="Kim T.-S."/>
            <person name="Lee W.-H."/>
            <person name="Kawkins C."/>
            <person name="Kim C.-K."/>
            <person name="Kim J.S."/>
            <person name="Ahn B.O."/>
            <person name="Rhee S.Y."/>
            <person name="Sohng J.K."/>
        </authorList>
    </citation>
    <scope>NUCLEOTIDE SEQUENCE</scope>
    <source>
        <tissue evidence="1">Leaf</tissue>
    </source>
</reference>